<dbReference type="EMBL" id="JBEXAC010000001">
    <property type="protein sequence ID" value="MET6997655.1"/>
    <property type="molecule type" value="Genomic_DNA"/>
</dbReference>
<evidence type="ECO:0000256" key="4">
    <source>
        <dbReference type="ARBA" id="ARBA00023125"/>
    </source>
</evidence>
<feature type="domain" description="OmpR/PhoB-type" evidence="9">
    <location>
        <begin position="126"/>
        <end position="225"/>
    </location>
</feature>
<evidence type="ECO:0000313" key="11">
    <source>
        <dbReference type="Proteomes" id="UP001549749"/>
    </source>
</evidence>
<dbReference type="InterPro" id="IPR001789">
    <property type="entry name" value="Sig_transdc_resp-reg_receiver"/>
</dbReference>
<sequence length="226" mass="25282">MKILVIEDEPKVGAFIKRGLEEQLHQVELASDGASGQYAAMQQDYDLIILDIMLPDINGLTICKNIRARQVHTPILMLTALNTTHDVVDGLNAGADDYLAKPFHFSELLARINALSRRNQYFPQGNATLSLSDLQLDTYTKMASREGKEIVLTAKEYALLELFLKNTGKVLSRAFIAEAVWGIEFDTGTNTIDVYVNYLRNKIEKGFSGERLIHTVVGMGYVMKLK</sequence>
<dbReference type="RefSeq" id="WP_354660290.1">
    <property type="nucleotide sequence ID" value="NZ_JBEXAC010000001.1"/>
</dbReference>
<proteinExistence type="predicted"/>
<evidence type="ECO:0000256" key="5">
    <source>
        <dbReference type="ARBA" id="ARBA00023163"/>
    </source>
</evidence>
<dbReference type="Gene3D" id="3.40.50.2300">
    <property type="match status" value="1"/>
</dbReference>
<dbReference type="Proteomes" id="UP001549749">
    <property type="component" value="Unassembled WGS sequence"/>
</dbReference>
<accession>A0ABV2T5K0</accession>
<feature type="modified residue" description="4-aspartylphosphate" evidence="6">
    <location>
        <position position="51"/>
    </location>
</feature>
<dbReference type="CDD" id="cd19935">
    <property type="entry name" value="REC_OmpR_CusR-like"/>
    <property type="match status" value="1"/>
</dbReference>
<keyword evidence="3" id="KW-0805">Transcription regulation</keyword>
<dbReference type="InterPro" id="IPR011006">
    <property type="entry name" value="CheY-like_superfamily"/>
</dbReference>
<dbReference type="PANTHER" id="PTHR48111:SF22">
    <property type="entry name" value="REGULATOR OF RPOS"/>
    <property type="match status" value="1"/>
</dbReference>
<feature type="domain" description="Response regulatory" evidence="8">
    <location>
        <begin position="2"/>
        <end position="116"/>
    </location>
</feature>
<keyword evidence="4 7" id="KW-0238">DNA-binding</keyword>
<dbReference type="PANTHER" id="PTHR48111">
    <property type="entry name" value="REGULATOR OF RPOS"/>
    <property type="match status" value="1"/>
</dbReference>
<keyword evidence="2" id="KW-0902">Two-component regulatory system</keyword>
<reference evidence="10 11" key="1">
    <citation type="submission" date="2024-06" db="EMBL/GenBank/DDBJ databases">
        <title>Chitinophaga defluvii sp. nov., isolated from municipal sewage.</title>
        <authorList>
            <person name="Zhang L."/>
        </authorList>
    </citation>
    <scope>NUCLEOTIDE SEQUENCE [LARGE SCALE GENOMIC DNA]</scope>
    <source>
        <strain evidence="10 11">H8</strain>
    </source>
</reference>
<evidence type="ECO:0000256" key="7">
    <source>
        <dbReference type="PROSITE-ProRule" id="PRU01091"/>
    </source>
</evidence>
<keyword evidence="5" id="KW-0804">Transcription</keyword>
<evidence type="ECO:0000259" key="8">
    <source>
        <dbReference type="PROSITE" id="PS50110"/>
    </source>
</evidence>
<dbReference type="InterPro" id="IPR039420">
    <property type="entry name" value="WalR-like"/>
</dbReference>
<comment type="caution">
    <text evidence="10">The sequence shown here is derived from an EMBL/GenBank/DDBJ whole genome shotgun (WGS) entry which is preliminary data.</text>
</comment>
<dbReference type="InterPro" id="IPR036388">
    <property type="entry name" value="WH-like_DNA-bd_sf"/>
</dbReference>
<evidence type="ECO:0000256" key="3">
    <source>
        <dbReference type="ARBA" id="ARBA00023015"/>
    </source>
</evidence>
<dbReference type="Pfam" id="PF00486">
    <property type="entry name" value="Trans_reg_C"/>
    <property type="match status" value="1"/>
</dbReference>
<dbReference type="SMART" id="SM00448">
    <property type="entry name" value="REC"/>
    <property type="match status" value="1"/>
</dbReference>
<keyword evidence="1 6" id="KW-0597">Phosphoprotein</keyword>
<dbReference type="SMART" id="SM00862">
    <property type="entry name" value="Trans_reg_C"/>
    <property type="match status" value="1"/>
</dbReference>
<dbReference type="PROSITE" id="PS51755">
    <property type="entry name" value="OMPR_PHOB"/>
    <property type="match status" value="1"/>
</dbReference>
<dbReference type="InterPro" id="IPR001867">
    <property type="entry name" value="OmpR/PhoB-type_DNA-bd"/>
</dbReference>
<dbReference type="InterPro" id="IPR016032">
    <property type="entry name" value="Sig_transdc_resp-reg_C-effctor"/>
</dbReference>
<dbReference type="PROSITE" id="PS50110">
    <property type="entry name" value="RESPONSE_REGULATORY"/>
    <property type="match status" value="1"/>
</dbReference>
<dbReference type="Gene3D" id="6.10.250.690">
    <property type="match status" value="1"/>
</dbReference>
<evidence type="ECO:0000256" key="1">
    <source>
        <dbReference type="ARBA" id="ARBA00022553"/>
    </source>
</evidence>
<name>A0ABV2T5K0_9BACT</name>
<dbReference type="CDD" id="cd00383">
    <property type="entry name" value="trans_reg_C"/>
    <property type="match status" value="1"/>
</dbReference>
<organism evidence="10 11">
    <name type="scientific">Chitinophaga defluvii</name>
    <dbReference type="NCBI Taxonomy" id="3163343"/>
    <lineage>
        <taxon>Bacteria</taxon>
        <taxon>Pseudomonadati</taxon>
        <taxon>Bacteroidota</taxon>
        <taxon>Chitinophagia</taxon>
        <taxon>Chitinophagales</taxon>
        <taxon>Chitinophagaceae</taxon>
        <taxon>Chitinophaga</taxon>
    </lineage>
</organism>
<evidence type="ECO:0000256" key="2">
    <source>
        <dbReference type="ARBA" id="ARBA00023012"/>
    </source>
</evidence>
<feature type="DNA-binding region" description="OmpR/PhoB-type" evidence="7">
    <location>
        <begin position="126"/>
        <end position="225"/>
    </location>
</feature>
<evidence type="ECO:0000259" key="9">
    <source>
        <dbReference type="PROSITE" id="PS51755"/>
    </source>
</evidence>
<dbReference type="Pfam" id="PF00072">
    <property type="entry name" value="Response_reg"/>
    <property type="match status" value="1"/>
</dbReference>
<evidence type="ECO:0000256" key="6">
    <source>
        <dbReference type="PROSITE-ProRule" id="PRU00169"/>
    </source>
</evidence>
<keyword evidence="11" id="KW-1185">Reference proteome</keyword>
<evidence type="ECO:0000313" key="10">
    <source>
        <dbReference type="EMBL" id="MET6997655.1"/>
    </source>
</evidence>
<protein>
    <submittedName>
        <fullName evidence="10">Response regulator transcription factor</fullName>
    </submittedName>
</protein>
<dbReference type="SUPFAM" id="SSF52172">
    <property type="entry name" value="CheY-like"/>
    <property type="match status" value="1"/>
</dbReference>
<dbReference type="Gene3D" id="1.10.10.10">
    <property type="entry name" value="Winged helix-like DNA-binding domain superfamily/Winged helix DNA-binding domain"/>
    <property type="match status" value="1"/>
</dbReference>
<dbReference type="SUPFAM" id="SSF46894">
    <property type="entry name" value="C-terminal effector domain of the bipartite response regulators"/>
    <property type="match status" value="1"/>
</dbReference>
<gene>
    <name evidence="10" type="ORF">ABR189_09765</name>
</gene>